<dbReference type="RefSeq" id="XP_033589968.1">
    <property type="nucleotide sequence ID" value="XM_033733590.1"/>
</dbReference>
<keyword evidence="2" id="KW-1185">Reference proteome</keyword>
<dbReference type="EMBL" id="MU001635">
    <property type="protein sequence ID" value="KAF2483398.1"/>
    <property type="molecule type" value="Genomic_DNA"/>
</dbReference>
<dbReference type="OrthoDB" id="3353407at2759"/>
<reference evidence="1" key="1">
    <citation type="journal article" date="2020" name="Stud. Mycol.">
        <title>101 Dothideomycetes genomes: a test case for predicting lifestyles and emergence of pathogens.</title>
        <authorList>
            <person name="Haridas S."/>
            <person name="Albert R."/>
            <person name="Binder M."/>
            <person name="Bloem J."/>
            <person name="Labutti K."/>
            <person name="Salamov A."/>
            <person name="Andreopoulos B."/>
            <person name="Baker S."/>
            <person name="Barry K."/>
            <person name="Bills G."/>
            <person name="Bluhm B."/>
            <person name="Cannon C."/>
            <person name="Castanera R."/>
            <person name="Culley D."/>
            <person name="Daum C."/>
            <person name="Ezra D."/>
            <person name="Gonzalez J."/>
            <person name="Henrissat B."/>
            <person name="Kuo A."/>
            <person name="Liang C."/>
            <person name="Lipzen A."/>
            <person name="Lutzoni F."/>
            <person name="Magnuson J."/>
            <person name="Mondo S."/>
            <person name="Nolan M."/>
            <person name="Ohm R."/>
            <person name="Pangilinan J."/>
            <person name="Park H.-J."/>
            <person name="Ramirez L."/>
            <person name="Alfaro M."/>
            <person name="Sun H."/>
            <person name="Tritt A."/>
            <person name="Yoshinaga Y."/>
            <person name="Zwiers L.-H."/>
            <person name="Turgeon B."/>
            <person name="Goodwin S."/>
            <person name="Spatafora J."/>
            <person name="Crous P."/>
            <person name="Grigoriev I."/>
        </authorList>
    </citation>
    <scope>NUCLEOTIDE SEQUENCE</scope>
    <source>
        <strain evidence="1">CBS 113389</strain>
    </source>
</reference>
<dbReference type="PANTHER" id="PTHR36205:SF2">
    <property type="entry name" value="MAJOR FACILITATOR SUPERFAMILY TRANSPORTER"/>
    <property type="match status" value="1"/>
</dbReference>
<protein>
    <submittedName>
        <fullName evidence="1">Uncharacterized protein</fullName>
    </submittedName>
</protein>
<dbReference type="Pfam" id="PF11885">
    <property type="entry name" value="DUF3405"/>
    <property type="match status" value="1"/>
</dbReference>
<gene>
    <name evidence="1" type="ORF">BDY17DRAFT_297377</name>
</gene>
<dbReference type="InterPro" id="IPR021822">
    <property type="entry name" value="DUF3405"/>
</dbReference>
<dbReference type="Proteomes" id="UP000799767">
    <property type="component" value="Unassembled WGS sequence"/>
</dbReference>
<dbReference type="GeneID" id="54474592"/>
<evidence type="ECO:0000313" key="1">
    <source>
        <dbReference type="EMBL" id="KAF2483398.1"/>
    </source>
</evidence>
<evidence type="ECO:0000313" key="2">
    <source>
        <dbReference type="Proteomes" id="UP000799767"/>
    </source>
</evidence>
<name>A0A6A6PTF7_9PEZI</name>
<sequence length="321" mass="36847">MQPFQLFSRFYPEFDHLWQIEMDTRFLGHTGKMLNAYQAFGKKEPYKQARERASWTFMPRVHGNYRKFSNGINRALQSNATTWGPPDTRIPGFKPLGPTPPVADATLDHFEWLKGEEADLLLLAPAFDPARVQTQPDWLFKNWIMGFDRSLPRLASFPAQARASRELLAAAHIGQRDLGLRLAGEATLPSFALWHGFKIVQPPIPKFTFPERDLHELNEIYNGGMPNAFHDGIARGKDPYRANALRWYSRPRTWEWGSSLVEPVWMHWRNWGPKKKRAWADVFGPVPNELPAFLRRIDGEVYAPNLMLHPHKTNGKPVGGG</sequence>
<dbReference type="AlphaFoldDB" id="A0A6A6PTF7"/>
<organism evidence="1 2">
    <name type="scientific">Neohortaea acidophila</name>
    <dbReference type="NCBI Taxonomy" id="245834"/>
    <lineage>
        <taxon>Eukaryota</taxon>
        <taxon>Fungi</taxon>
        <taxon>Dikarya</taxon>
        <taxon>Ascomycota</taxon>
        <taxon>Pezizomycotina</taxon>
        <taxon>Dothideomycetes</taxon>
        <taxon>Dothideomycetidae</taxon>
        <taxon>Mycosphaerellales</taxon>
        <taxon>Teratosphaeriaceae</taxon>
        <taxon>Neohortaea</taxon>
    </lineage>
</organism>
<proteinExistence type="predicted"/>
<accession>A0A6A6PTF7</accession>
<dbReference type="PANTHER" id="PTHR36205">
    <property type="entry name" value="CHROMOSOME 19, WHOLE GENOME SHOTGUN SEQUENCE"/>
    <property type="match status" value="1"/>
</dbReference>